<dbReference type="NCBIfam" id="TIGR00074">
    <property type="entry name" value="hypC_hupF"/>
    <property type="match status" value="1"/>
</dbReference>
<dbReference type="PRINTS" id="PR00445">
    <property type="entry name" value="HUPFHYPC"/>
</dbReference>
<proteinExistence type="inferred from homology"/>
<dbReference type="OrthoDB" id="9806017at2"/>
<sequence length="106" mass="10604">MCVGIPMQVLSVDGIAARATDGESEALIDLTLTGPLAPGTWVLTHLGAAREVLEAGEAVKIAAAVRALKSIMAGGGMGDAFADLEARAPALPSHLEAARVAGKTTA</sequence>
<dbReference type="PATRIC" id="fig|1288298.3.peg.3339"/>
<evidence type="ECO:0000313" key="2">
    <source>
        <dbReference type="EMBL" id="KGM87032.1"/>
    </source>
</evidence>
<dbReference type="PANTHER" id="PTHR35177">
    <property type="entry name" value="HYDROGENASE MATURATION FACTOR HYBG"/>
    <property type="match status" value="1"/>
</dbReference>
<dbReference type="Proteomes" id="UP000030021">
    <property type="component" value="Unassembled WGS sequence"/>
</dbReference>
<evidence type="ECO:0000313" key="3">
    <source>
        <dbReference type="Proteomes" id="UP000030021"/>
    </source>
</evidence>
<dbReference type="AlphaFoldDB" id="A0A0A0HGV1"/>
<name>A0A0A0HGV1_9RHOB</name>
<comment type="similarity">
    <text evidence="1">Belongs to the HupF/HypC family.</text>
</comment>
<dbReference type="SUPFAM" id="SSF159127">
    <property type="entry name" value="HupF/HypC-like"/>
    <property type="match status" value="1"/>
</dbReference>
<dbReference type="InterPro" id="IPR019812">
    <property type="entry name" value="Hydgase_assmbl_chp_CS"/>
</dbReference>
<dbReference type="RefSeq" id="WP_037269227.1">
    <property type="nucleotide sequence ID" value="NZ_KN293975.1"/>
</dbReference>
<gene>
    <name evidence="2" type="ORF">rosmuc_03333</name>
</gene>
<dbReference type="InterPro" id="IPR001109">
    <property type="entry name" value="Hydrogenase_HupF/HypC"/>
</dbReference>
<dbReference type="PROSITE" id="PS01097">
    <property type="entry name" value="HUPF_HYPC"/>
    <property type="match status" value="1"/>
</dbReference>
<dbReference type="HOGENOM" id="CLU_159381_0_0_5"/>
<evidence type="ECO:0000256" key="1">
    <source>
        <dbReference type="ARBA" id="ARBA00006018"/>
    </source>
</evidence>
<reference evidence="2 3" key="1">
    <citation type="submission" date="2013-01" db="EMBL/GenBank/DDBJ databases">
        <authorList>
            <person name="Fiebig A."/>
            <person name="Goeker M."/>
            <person name="Klenk H.-P.P."/>
        </authorList>
    </citation>
    <scope>NUCLEOTIDE SEQUENCE [LARGE SCALE GENOMIC DNA]</scope>
    <source>
        <strain evidence="2 3">DSM 17069</strain>
    </source>
</reference>
<dbReference type="Gene3D" id="2.30.30.140">
    <property type="match status" value="1"/>
</dbReference>
<protein>
    <submittedName>
        <fullName evidence="2">Hydrogenase assembly chaperone HypC/HupF</fullName>
    </submittedName>
</protein>
<accession>A0A0A0HGV1</accession>
<dbReference type="eggNOG" id="COG0298">
    <property type="taxonomic scope" value="Bacteria"/>
</dbReference>
<dbReference type="GO" id="GO:0051604">
    <property type="term" value="P:protein maturation"/>
    <property type="evidence" value="ECO:0007669"/>
    <property type="project" value="TreeGrafter"/>
</dbReference>
<comment type="caution">
    <text evidence="2">The sequence shown here is derived from an EMBL/GenBank/DDBJ whole genome shotgun (WGS) entry which is preliminary data.</text>
</comment>
<dbReference type="GO" id="GO:0005506">
    <property type="term" value="F:iron ion binding"/>
    <property type="evidence" value="ECO:0007669"/>
    <property type="project" value="TreeGrafter"/>
</dbReference>
<dbReference type="PANTHER" id="PTHR35177:SF1">
    <property type="entry name" value="HYDROGENASE MATURATION FACTOR HYPC"/>
    <property type="match status" value="1"/>
</dbReference>
<dbReference type="Pfam" id="PF01455">
    <property type="entry name" value="HupF_HypC"/>
    <property type="match status" value="1"/>
</dbReference>
<organism evidence="2 3">
    <name type="scientific">Roseovarius mucosus DSM 17069</name>
    <dbReference type="NCBI Taxonomy" id="1288298"/>
    <lineage>
        <taxon>Bacteria</taxon>
        <taxon>Pseudomonadati</taxon>
        <taxon>Pseudomonadota</taxon>
        <taxon>Alphaproteobacteria</taxon>
        <taxon>Rhodobacterales</taxon>
        <taxon>Roseobacteraceae</taxon>
        <taxon>Roseovarius</taxon>
    </lineage>
</organism>
<dbReference type="GO" id="GO:1902670">
    <property type="term" value="F:carbon dioxide binding"/>
    <property type="evidence" value="ECO:0007669"/>
    <property type="project" value="TreeGrafter"/>
</dbReference>
<dbReference type="STRING" id="215743.ROSMUCSMR3_00767"/>
<dbReference type="EMBL" id="AONH01000016">
    <property type="protein sequence ID" value="KGM87032.1"/>
    <property type="molecule type" value="Genomic_DNA"/>
</dbReference>